<keyword evidence="4" id="KW-1185">Reference proteome</keyword>
<dbReference type="PANTHER" id="PTHR32182:SF22">
    <property type="entry name" value="ATP-DEPENDENT ENDONUCLEASE, OLD FAMILY-RELATED"/>
    <property type="match status" value="1"/>
</dbReference>
<protein>
    <submittedName>
        <fullName evidence="3">ATP-binding protein</fullName>
    </submittedName>
</protein>
<dbReference type="Proteomes" id="UP001284601">
    <property type="component" value="Unassembled WGS sequence"/>
</dbReference>
<dbReference type="InterPro" id="IPR027417">
    <property type="entry name" value="P-loop_NTPase"/>
</dbReference>
<dbReference type="Pfam" id="PF13175">
    <property type="entry name" value="AAA_15"/>
    <property type="match status" value="1"/>
</dbReference>
<dbReference type="InterPro" id="IPR003959">
    <property type="entry name" value="ATPase_AAA_core"/>
</dbReference>
<dbReference type="InterPro" id="IPR014555">
    <property type="entry name" value="RecF-like"/>
</dbReference>
<evidence type="ECO:0000313" key="4">
    <source>
        <dbReference type="Proteomes" id="UP001284601"/>
    </source>
</evidence>
<dbReference type="RefSeq" id="WP_318596116.1">
    <property type="nucleotide sequence ID" value="NZ_JAWSTH010000009.1"/>
</dbReference>
<sequence length="439" mass="47108">MDVSPYLEQLRLTRFKSFRDAVLPLRDLTLLIGRNGSGKSNTLDALHVLSRLAEGEDLREAIDGNRRDGEGMRGGVRGCAPYGETSFALGCTVVRGEDRFDLDVEVQVEPDVQIVAETLRLRPARGKPRDYLTTDAPQPGLVDIAGRYFNGRSGVNPAVTFRSDRLLTAQVPTKVPTRTIATRAVHDAALAVVETLRAVFILDPVPSLMRHYVPARDTVLRRQADNLSAVIAGLQADPVRWARLAELVEALPEQQVVGVGVESSQLGDVILTLRERFGDAEVSVSSRVMSDGMLRFLAFAAALLEAPELSDEQDGGTGGGVNTQLVIEEIENGLHPSQAARIVQLIKEESARRRIRTLATTHSPAMLTALGAADHDGVVVCRRNPETAGSELIGLVELPGYAEALAAGSLGDAVTQQRLGAVPDSAGRLAALDDLLASL</sequence>
<keyword evidence="3" id="KW-0067">ATP-binding</keyword>
<dbReference type="PANTHER" id="PTHR32182">
    <property type="entry name" value="DNA REPLICATION AND REPAIR PROTEIN RECF"/>
    <property type="match status" value="1"/>
</dbReference>
<name>A0ABU4HMA3_9ACTN</name>
<dbReference type="EMBL" id="JAWSTH010000009">
    <property type="protein sequence ID" value="MDW5593857.1"/>
    <property type="molecule type" value="Genomic_DNA"/>
</dbReference>
<evidence type="ECO:0000313" key="3">
    <source>
        <dbReference type="EMBL" id="MDW5593857.1"/>
    </source>
</evidence>
<gene>
    <name evidence="3" type="ORF">R7226_05900</name>
</gene>
<organism evidence="3 4">
    <name type="scientific">Conexibacter stalactiti</name>
    <dbReference type="NCBI Taxonomy" id="1940611"/>
    <lineage>
        <taxon>Bacteria</taxon>
        <taxon>Bacillati</taxon>
        <taxon>Actinomycetota</taxon>
        <taxon>Thermoleophilia</taxon>
        <taxon>Solirubrobacterales</taxon>
        <taxon>Conexibacteraceae</taxon>
        <taxon>Conexibacter</taxon>
    </lineage>
</organism>
<dbReference type="SUPFAM" id="SSF52540">
    <property type="entry name" value="P-loop containing nucleoside triphosphate hydrolases"/>
    <property type="match status" value="1"/>
</dbReference>
<keyword evidence="3" id="KW-0547">Nucleotide-binding</keyword>
<accession>A0ABU4HMA3</accession>
<feature type="domain" description="Endonuclease GajA/Old nuclease/RecF-like AAA" evidence="1">
    <location>
        <begin position="7"/>
        <end position="51"/>
    </location>
</feature>
<feature type="domain" description="ATPase AAA-type core" evidence="2">
    <location>
        <begin position="272"/>
        <end position="365"/>
    </location>
</feature>
<dbReference type="Pfam" id="PF13304">
    <property type="entry name" value="AAA_21"/>
    <property type="match status" value="1"/>
</dbReference>
<comment type="caution">
    <text evidence="3">The sequence shown here is derived from an EMBL/GenBank/DDBJ whole genome shotgun (WGS) entry which is preliminary data.</text>
</comment>
<dbReference type="GO" id="GO:0005524">
    <property type="term" value="F:ATP binding"/>
    <property type="evidence" value="ECO:0007669"/>
    <property type="project" value="UniProtKB-KW"/>
</dbReference>
<dbReference type="InterPro" id="IPR041685">
    <property type="entry name" value="AAA_GajA/Old/RecF-like"/>
</dbReference>
<proteinExistence type="predicted"/>
<dbReference type="Gene3D" id="3.40.50.300">
    <property type="entry name" value="P-loop containing nucleotide triphosphate hydrolases"/>
    <property type="match status" value="2"/>
</dbReference>
<evidence type="ECO:0000259" key="1">
    <source>
        <dbReference type="Pfam" id="PF13175"/>
    </source>
</evidence>
<dbReference type="PIRSF" id="PIRSF029347">
    <property type="entry name" value="RecF"/>
    <property type="match status" value="1"/>
</dbReference>
<reference evidence="3 4" key="2">
    <citation type="submission" date="2023-10" db="EMBL/GenBank/DDBJ databases">
        <authorList>
            <person name="Han X.F."/>
        </authorList>
    </citation>
    <scope>NUCLEOTIDE SEQUENCE [LARGE SCALE GENOMIC DNA]</scope>
    <source>
        <strain evidence="3 4">KCTC 39840</strain>
    </source>
</reference>
<evidence type="ECO:0000259" key="2">
    <source>
        <dbReference type="Pfam" id="PF13304"/>
    </source>
</evidence>
<reference evidence="4" key="1">
    <citation type="submission" date="2023-07" db="EMBL/GenBank/DDBJ databases">
        <title>Conexibacter stalactiti sp. nov., isolated from stalactites in a lava cave and emended description of the genus Conexibacter.</title>
        <authorList>
            <person name="Lee S.D."/>
        </authorList>
    </citation>
    <scope>NUCLEOTIDE SEQUENCE [LARGE SCALE GENOMIC DNA]</scope>
    <source>
        <strain evidence="4">KCTC 39840</strain>
    </source>
</reference>